<dbReference type="PANTHER" id="PTHR30081:SF1">
    <property type="entry name" value="PROTEIN TRANSLOCASE SUBUNIT SECD"/>
    <property type="match status" value="1"/>
</dbReference>
<keyword evidence="8 12" id="KW-0472">Membrane</keyword>
<dbReference type="NCBIfam" id="NF009581">
    <property type="entry name" value="PRK13024.1-1"/>
    <property type="match status" value="1"/>
</dbReference>
<feature type="transmembrane region" description="Helical" evidence="12">
    <location>
        <begin position="710"/>
        <end position="736"/>
    </location>
</feature>
<evidence type="ECO:0000256" key="2">
    <source>
        <dbReference type="ARBA" id="ARBA00022448"/>
    </source>
</evidence>
<keyword evidence="17" id="KW-1185">Reference proteome</keyword>
<dbReference type="InterPro" id="IPR055344">
    <property type="entry name" value="SecD_SecF_C_bact"/>
</dbReference>
<keyword evidence="5 12" id="KW-0653">Protein transport</keyword>
<dbReference type="InterPro" id="IPR005665">
    <property type="entry name" value="SecF_bac"/>
</dbReference>
<comment type="similarity">
    <text evidence="11">In the N-terminal section; belongs to the SecD/SecF family. SecD subfamily.</text>
</comment>
<evidence type="ECO:0000256" key="1">
    <source>
        <dbReference type="ARBA" id="ARBA00004651"/>
    </source>
</evidence>
<feature type="transmembrane region" description="Helical" evidence="12">
    <location>
        <begin position="391"/>
        <end position="414"/>
    </location>
</feature>
<dbReference type="InterPro" id="IPR048631">
    <property type="entry name" value="SecD_1st"/>
</dbReference>
<reference evidence="16 17" key="1">
    <citation type="submission" date="2019-11" db="EMBL/GenBank/DDBJ databases">
        <authorList>
            <person name="Li X."/>
        </authorList>
    </citation>
    <scope>NUCLEOTIDE SEQUENCE [LARGE SCALE GENOMIC DNA]</scope>
    <source>
        <strain evidence="16 17">L9</strain>
    </source>
</reference>
<evidence type="ECO:0000256" key="8">
    <source>
        <dbReference type="ARBA" id="ARBA00023136"/>
    </source>
</evidence>
<dbReference type="NCBIfam" id="TIGR00916">
    <property type="entry name" value="2A0604s01"/>
    <property type="match status" value="2"/>
</dbReference>
<dbReference type="PRINTS" id="PR01755">
    <property type="entry name" value="SECFTRNLCASE"/>
</dbReference>
<feature type="transmembrane region" description="Helical" evidence="12">
    <location>
        <begin position="685"/>
        <end position="704"/>
    </location>
</feature>
<dbReference type="Gene3D" id="1.20.1640.10">
    <property type="entry name" value="Multidrug efflux transporter AcrB transmembrane domain"/>
    <property type="match status" value="2"/>
</dbReference>
<dbReference type="AlphaFoldDB" id="A0A6N8FBR9"/>
<evidence type="ECO:0000256" key="10">
    <source>
        <dbReference type="ARBA" id="ARBA00060856"/>
    </source>
</evidence>
<dbReference type="SUPFAM" id="SSF82866">
    <property type="entry name" value="Multidrug efflux transporter AcrB transmembrane domain"/>
    <property type="match status" value="2"/>
</dbReference>
<comment type="caution">
    <text evidence="12">Lacks conserved residue(s) required for the propagation of feature annotation.</text>
</comment>
<comment type="caution">
    <text evidence="16">The sequence shown here is derived from an EMBL/GenBank/DDBJ whole genome shotgun (WGS) entry which is preliminary data.</text>
</comment>
<feature type="transmembrane region" description="Helical" evidence="12">
    <location>
        <begin position="317"/>
        <end position="336"/>
    </location>
</feature>
<dbReference type="FunFam" id="1.20.1640.10:FF:000004">
    <property type="entry name" value="Protein translocase subunit SecD"/>
    <property type="match status" value="1"/>
</dbReference>
<evidence type="ECO:0000256" key="6">
    <source>
        <dbReference type="ARBA" id="ARBA00022989"/>
    </source>
</evidence>
<evidence type="ECO:0000256" key="11">
    <source>
        <dbReference type="ARBA" id="ARBA00061053"/>
    </source>
</evidence>
<evidence type="ECO:0000259" key="15">
    <source>
        <dbReference type="Pfam" id="PF21760"/>
    </source>
</evidence>
<protein>
    <recommendedName>
        <fullName evidence="12 13">Multifunctional fusion protein</fullName>
    </recommendedName>
    <domain>
        <recommendedName>
            <fullName evidence="12">Protein translocase subunit SecD</fullName>
        </recommendedName>
    </domain>
    <domain>
        <recommendedName>
            <fullName evidence="13">Protein-export membrane protein SecF</fullName>
        </recommendedName>
    </domain>
</protein>
<proteinExistence type="inferred from homology"/>
<dbReference type="NCBIfam" id="TIGR00966">
    <property type="entry name" value="transloc_SecF"/>
    <property type="match status" value="1"/>
</dbReference>
<comment type="similarity">
    <text evidence="10">In the C-terminal section; belongs to the SecD/SecF family. SecF subfamily.</text>
</comment>
<comment type="similarity">
    <text evidence="12">Belongs to the SecD/SecF family. SecD subfamily.</text>
</comment>
<evidence type="ECO:0000313" key="17">
    <source>
        <dbReference type="Proteomes" id="UP000469125"/>
    </source>
</evidence>
<organism evidence="16 17">
    <name type="scientific">Ornithinibacillus caprae</name>
    <dbReference type="NCBI Taxonomy" id="2678566"/>
    <lineage>
        <taxon>Bacteria</taxon>
        <taxon>Bacillati</taxon>
        <taxon>Bacillota</taxon>
        <taxon>Bacilli</taxon>
        <taxon>Bacillales</taxon>
        <taxon>Bacillaceae</taxon>
        <taxon>Ornithinibacillus</taxon>
    </lineage>
</organism>
<dbReference type="NCBIfam" id="TIGR01129">
    <property type="entry name" value="secD"/>
    <property type="match status" value="1"/>
</dbReference>
<name>A0A6N8FBR9_9BACI</name>
<dbReference type="GO" id="GO:0043952">
    <property type="term" value="P:protein transport by the Sec complex"/>
    <property type="evidence" value="ECO:0007669"/>
    <property type="project" value="UniProtKB-UniRule"/>
</dbReference>
<keyword evidence="6 12" id="KW-1133">Transmembrane helix</keyword>
<dbReference type="Pfam" id="PF07549">
    <property type="entry name" value="Sec_GG"/>
    <property type="match status" value="2"/>
</dbReference>
<feature type="transmembrane region" description="Helical" evidence="12">
    <location>
        <begin position="629"/>
        <end position="650"/>
    </location>
</feature>
<dbReference type="InterPro" id="IPR048634">
    <property type="entry name" value="SecD_SecF_C"/>
</dbReference>
<dbReference type="InterPro" id="IPR022646">
    <property type="entry name" value="SecD/SecF_CS"/>
</dbReference>
<comment type="subunit">
    <text evidence="12">Forms a complex with SecF. Part of the essential Sec protein translocation apparatus which comprises SecA, SecYEG and auxiliary proteins SecDF. Other proteins may also be involved.</text>
</comment>
<comment type="function">
    <text evidence="9 12">Part of the Sec protein translocase complex. Interacts with the SecYEG preprotein conducting channel. SecDF uses the proton motive force (PMF) to complete protein translocation after the ATP-dependent function of SecA.</text>
</comment>
<feature type="domain" description="Protein export membrane protein SecD/SecF C-terminal" evidence="14">
    <location>
        <begin position="560"/>
        <end position="737"/>
    </location>
</feature>
<comment type="subcellular location">
    <subcellularLocation>
        <location evidence="1 12">Cell membrane</location>
        <topology evidence="1 12">Multi-pass membrane protein</topology>
    </subcellularLocation>
</comment>
<dbReference type="Pfam" id="PF21760">
    <property type="entry name" value="SecD_1st"/>
    <property type="match status" value="1"/>
</dbReference>
<evidence type="ECO:0000256" key="13">
    <source>
        <dbReference type="HAMAP-Rule" id="MF_01464"/>
    </source>
</evidence>
<dbReference type="GO" id="GO:0065002">
    <property type="term" value="P:intracellular protein transmembrane transport"/>
    <property type="evidence" value="ECO:0007669"/>
    <property type="project" value="UniProtKB-UniRule"/>
</dbReference>
<evidence type="ECO:0000256" key="5">
    <source>
        <dbReference type="ARBA" id="ARBA00022927"/>
    </source>
</evidence>
<dbReference type="RefSeq" id="WP_155666303.1">
    <property type="nucleotide sequence ID" value="NZ_WOCA01000001.1"/>
</dbReference>
<feature type="transmembrane region" description="Helical" evidence="12">
    <location>
        <begin position="268"/>
        <end position="286"/>
    </location>
</feature>
<evidence type="ECO:0000256" key="9">
    <source>
        <dbReference type="ARBA" id="ARBA00059018"/>
    </source>
</evidence>
<dbReference type="Pfam" id="PF02355">
    <property type="entry name" value="SecD_SecF_C"/>
    <property type="match status" value="2"/>
</dbReference>
<feature type="transmembrane region" description="Helical" evidence="12">
    <location>
        <begin position="600"/>
        <end position="623"/>
    </location>
</feature>
<feature type="domain" description="Protein export membrane protein SecD/SecF C-terminal" evidence="14">
    <location>
        <begin position="249"/>
        <end position="416"/>
    </location>
</feature>
<feature type="transmembrane region" description="Helical" evidence="12">
    <location>
        <begin position="293"/>
        <end position="311"/>
    </location>
</feature>
<dbReference type="HAMAP" id="MF_01464_B">
    <property type="entry name" value="SecF_B"/>
    <property type="match status" value="1"/>
</dbReference>
<evidence type="ECO:0000256" key="3">
    <source>
        <dbReference type="ARBA" id="ARBA00022475"/>
    </source>
</evidence>
<dbReference type="FunFam" id="1.20.1640.10:FF:000024">
    <property type="entry name" value="Multifunctional fusion protein"/>
    <property type="match status" value="1"/>
</dbReference>
<dbReference type="GO" id="GO:0005886">
    <property type="term" value="C:plasma membrane"/>
    <property type="evidence" value="ECO:0007669"/>
    <property type="project" value="UniProtKB-SubCell"/>
</dbReference>
<evidence type="ECO:0000256" key="7">
    <source>
        <dbReference type="ARBA" id="ARBA00023010"/>
    </source>
</evidence>
<gene>
    <name evidence="16" type="primary">secDF</name>
    <name evidence="12" type="synonym">secD</name>
    <name evidence="13" type="synonym">secF</name>
    <name evidence="16" type="ORF">GMD78_01105</name>
</gene>
<keyword evidence="2 12" id="KW-0813">Transport</keyword>
<evidence type="ECO:0000313" key="16">
    <source>
        <dbReference type="EMBL" id="MUK87000.1"/>
    </source>
</evidence>
<dbReference type="HAMAP" id="MF_01463_B">
    <property type="entry name" value="SecD_B"/>
    <property type="match status" value="1"/>
</dbReference>
<evidence type="ECO:0000259" key="14">
    <source>
        <dbReference type="Pfam" id="PF02355"/>
    </source>
</evidence>
<dbReference type="GO" id="GO:0006605">
    <property type="term" value="P:protein targeting"/>
    <property type="evidence" value="ECO:0007669"/>
    <property type="project" value="UniProtKB-UniRule"/>
</dbReference>
<dbReference type="GO" id="GO:0015450">
    <property type="term" value="F:protein-transporting ATPase activity"/>
    <property type="evidence" value="ECO:0007669"/>
    <property type="project" value="InterPro"/>
</dbReference>
<feature type="transmembrane region" description="Helical" evidence="12">
    <location>
        <begin position="578"/>
        <end position="595"/>
    </location>
</feature>
<dbReference type="EMBL" id="WOCA01000001">
    <property type="protein sequence ID" value="MUK87000.1"/>
    <property type="molecule type" value="Genomic_DNA"/>
</dbReference>
<dbReference type="InterPro" id="IPR022813">
    <property type="entry name" value="SecD/SecF_arch_bac"/>
</dbReference>
<feature type="domain" description="Protein translocase subunit SecDF P1" evidence="15">
    <location>
        <begin position="63"/>
        <end position="121"/>
    </location>
</feature>
<dbReference type="Gene3D" id="3.30.70.3220">
    <property type="match status" value="1"/>
</dbReference>
<evidence type="ECO:0000256" key="12">
    <source>
        <dbReference type="HAMAP-Rule" id="MF_01463"/>
    </source>
</evidence>
<keyword evidence="4 12" id="KW-0812">Transmembrane</keyword>
<comment type="similarity">
    <text evidence="13">Belongs to the SecD/SecF family. SecF subfamily.</text>
</comment>
<dbReference type="InterPro" id="IPR005791">
    <property type="entry name" value="SecD"/>
</dbReference>
<dbReference type="PANTHER" id="PTHR30081">
    <property type="entry name" value="PROTEIN-EXPORT MEMBRANE PROTEIN SEC"/>
    <property type="match status" value="1"/>
</dbReference>
<dbReference type="InterPro" id="IPR022645">
    <property type="entry name" value="SecD/SecF_bac"/>
</dbReference>
<feature type="transmembrane region" description="Helical" evidence="12">
    <location>
        <begin position="464"/>
        <end position="482"/>
    </location>
</feature>
<sequence>MKNRGRIVAFFVIVIAFAVTIGSTVTGIAKDINLGLDLQGGFEVLYEVEPVDESQDVTRDLLESTVQTLNDRVNRLGISEATIDIEGEDRIRVQLAGIENQSEAREMLATSARLSFRDVNDNELLDGSDVKEGSAKQDFDPNNNSPIVTLQLKDASKFGEITTDLAEKFDPLAPYPDREDLLVIWMDYQEGDSFAEEVQKEDPKFVSAPGVEEPLMTTNVQISGNFTVESAQYLADIINSGSLPVHMNEIFSTSVGAQFGEQALNQTVFAAFVGIGFIFIFMIVVYRFPGAISVVNLSIYIFLVLVVFKLMNGVLTLPGIAALILGVGMAVDANVITFERIKEELREGKSLFAAFKAGTSNSLRAIVDANITTLLAASVLFIFGTSSVKGFATMLILSIVISFITAVYGTRLLLQLWIRVKFLKERPTWFGVKKEDIKDISDDTEIEPKFLNREFNIVQYRKKFFVVTSILVILGTLSFIVLKLNPGIDFTSGSRVEIMADTSLTTEEIEEGLTEIGLEPRSVVLSGENNELAVVRYDVEIEDEKINELNRYFNEKYGHDPNVSVVSPIVGQELVKNALYALGIASIGMIIYVALRFEFFFAITTIIALLHDVFITLAVFSITRIEFDVTIVAAILTIIGYSINATIVTFDRIRENIQRRKKAVKSFKELSSIVNKSIVQTMTRTVNTTITTLIAVLAFLFLGAEPITGFAIALAVGLMAGTYSSLFLATQIWLVWRGKMLKDKPVDFRKKKRVEGPQV</sequence>
<evidence type="ECO:0000256" key="4">
    <source>
        <dbReference type="ARBA" id="ARBA00022692"/>
    </source>
</evidence>
<keyword evidence="7 12" id="KW-0811">Translocation</keyword>
<comment type="subunit">
    <text evidence="13">Forms a complex with SecD. Part of the essential Sec protein translocation apparatus which comprises SecA, SecYEG and auxiliary proteins SecDF. Other proteins may also be involved.</text>
</comment>
<keyword evidence="3 12" id="KW-1003">Cell membrane</keyword>
<feature type="transmembrane region" description="Helical" evidence="12">
    <location>
        <begin position="365"/>
        <end position="385"/>
    </location>
</feature>
<accession>A0A6N8FBR9</accession>
<dbReference type="Proteomes" id="UP000469125">
    <property type="component" value="Unassembled WGS sequence"/>
</dbReference>